<reference evidence="6" key="3">
    <citation type="submission" date="2015-02" db="UniProtKB">
        <authorList>
            <consortium name="EnsemblProtists"/>
        </authorList>
    </citation>
    <scope>IDENTIFICATION</scope>
    <source>
        <strain evidence="6">DAOM BR144</strain>
    </source>
</reference>
<evidence type="ECO:0000256" key="4">
    <source>
        <dbReference type="ARBA" id="ARBA00023136"/>
    </source>
</evidence>
<feature type="transmembrane region" description="Helical" evidence="5">
    <location>
        <begin position="335"/>
        <end position="354"/>
    </location>
</feature>
<comment type="subcellular location">
    <subcellularLocation>
        <location evidence="1">Membrane</location>
        <topology evidence="1">Multi-pass membrane protein</topology>
    </subcellularLocation>
</comment>
<dbReference type="PANTHER" id="PTHR21576:SF158">
    <property type="entry name" value="RIBOSOMAL RNA-PROCESSING PROTEIN 12-LIKE CONSERVED DOMAIN-CONTAINING PROTEIN"/>
    <property type="match status" value="1"/>
</dbReference>
<keyword evidence="7" id="KW-1185">Reference proteome</keyword>
<dbReference type="EnsemblProtists" id="PYU1_T006285">
    <property type="protein sequence ID" value="PYU1_T006285"/>
    <property type="gene ID" value="PYU1_G006273"/>
</dbReference>
<proteinExistence type="predicted"/>
<feature type="transmembrane region" description="Helical" evidence="5">
    <location>
        <begin position="120"/>
        <end position="142"/>
    </location>
</feature>
<dbReference type="SUPFAM" id="SSF103473">
    <property type="entry name" value="MFS general substrate transporter"/>
    <property type="match status" value="1"/>
</dbReference>
<dbReference type="InParanoid" id="K3WMU3"/>
<evidence type="ECO:0000256" key="3">
    <source>
        <dbReference type="ARBA" id="ARBA00022989"/>
    </source>
</evidence>
<dbReference type="EMBL" id="GL376625">
    <property type="status" value="NOT_ANNOTATED_CDS"/>
    <property type="molecule type" value="Genomic_DNA"/>
</dbReference>
<evidence type="ECO:0000313" key="7">
    <source>
        <dbReference type="Proteomes" id="UP000019132"/>
    </source>
</evidence>
<dbReference type="OMA" id="PDGLGCY"/>
<evidence type="ECO:0000256" key="1">
    <source>
        <dbReference type="ARBA" id="ARBA00004141"/>
    </source>
</evidence>
<dbReference type="AlphaFoldDB" id="K3WMU3"/>
<dbReference type="VEuPathDB" id="FungiDB:PYU1_G006273"/>
<feature type="transmembrane region" description="Helical" evidence="5">
    <location>
        <begin position="393"/>
        <end position="419"/>
    </location>
</feature>
<name>K3WMU3_GLOUD</name>
<keyword evidence="4 5" id="KW-0472">Membrane</keyword>
<dbReference type="Gene3D" id="1.20.1250.20">
    <property type="entry name" value="MFS general substrate transporter like domains"/>
    <property type="match status" value="2"/>
</dbReference>
<dbReference type="STRING" id="431595.K3WMU3"/>
<dbReference type="Proteomes" id="UP000019132">
    <property type="component" value="Unassembled WGS sequence"/>
</dbReference>
<evidence type="ECO:0000256" key="2">
    <source>
        <dbReference type="ARBA" id="ARBA00022692"/>
    </source>
</evidence>
<organism evidence="6 7">
    <name type="scientific">Globisporangium ultimum (strain ATCC 200006 / CBS 805.95 / DAOM BR144)</name>
    <name type="common">Pythium ultimum</name>
    <dbReference type="NCBI Taxonomy" id="431595"/>
    <lineage>
        <taxon>Eukaryota</taxon>
        <taxon>Sar</taxon>
        <taxon>Stramenopiles</taxon>
        <taxon>Oomycota</taxon>
        <taxon>Peronosporomycetes</taxon>
        <taxon>Pythiales</taxon>
        <taxon>Pythiaceae</taxon>
        <taxon>Globisporangium</taxon>
    </lineage>
</organism>
<accession>K3WMU3</accession>
<reference evidence="7" key="2">
    <citation type="submission" date="2010-04" db="EMBL/GenBank/DDBJ databases">
        <authorList>
            <person name="Buell R."/>
            <person name="Hamilton J."/>
            <person name="Hostetler J."/>
        </authorList>
    </citation>
    <scope>NUCLEOTIDE SEQUENCE [LARGE SCALE GENOMIC DNA]</scope>
    <source>
        <strain evidence="7">DAOM:BR144</strain>
    </source>
</reference>
<reference evidence="7" key="1">
    <citation type="journal article" date="2010" name="Genome Biol.">
        <title>Genome sequence of the necrotrophic plant pathogen Pythium ultimum reveals original pathogenicity mechanisms and effector repertoire.</title>
        <authorList>
            <person name="Levesque C.A."/>
            <person name="Brouwer H."/>
            <person name="Cano L."/>
            <person name="Hamilton J.P."/>
            <person name="Holt C."/>
            <person name="Huitema E."/>
            <person name="Raffaele S."/>
            <person name="Robideau G.P."/>
            <person name="Thines M."/>
            <person name="Win J."/>
            <person name="Zerillo M.M."/>
            <person name="Beakes G.W."/>
            <person name="Boore J.L."/>
            <person name="Busam D."/>
            <person name="Dumas B."/>
            <person name="Ferriera S."/>
            <person name="Fuerstenberg S.I."/>
            <person name="Gachon C.M."/>
            <person name="Gaulin E."/>
            <person name="Govers F."/>
            <person name="Grenville-Briggs L."/>
            <person name="Horner N."/>
            <person name="Hostetler J."/>
            <person name="Jiang R.H."/>
            <person name="Johnson J."/>
            <person name="Krajaejun T."/>
            <person name="Lin H."/>
            <person name="Meijer H.J."/>
            <person name="Moore B."/>
            <person name="Morris P."/>
            <person name="Phuntmart V."/>
            <person name="Puiu D."/>
            <person name="Shetty J."/>
            <person name="Stajich J.E."/>
            <person name="Tripathy S."/>
            <person name="Wawra S."/>
            <person name="van West P."/>
            <person name="Whitty B.R."/>
            <person name="Coutinho P.M."/>
            <person name="Henrissat B."/>
            <person name="Martin F."/>
            <person name="Thomas P.D."/>
            <person name="Tyler B.M."/>
            <person name="De Vries R.P."/>
            <person name="Kamoun S."/>
            <person name="Yandell M."/>
            <person name="Tisserat N."/>
            <person name="Buell C.R."/>
        </authorList>
    </citation>
    <scope>NUCLEOTIDE SEQUENCE</scope>
    <source>
        <strain evidence="7">DAOM:BR144</strain>
    </source>
</reference>
<evidence type="ECO:0000256" key="5">
    <source>
        <dbReference type="SAM" id="Phobius"/>
    </source>
</evidence>
<feature type="transmembrane region" description="Helical" evidence="5">
    <location>
        <begin position="439"/>
        <end position="459"/>
    </location>
</feature>
<feature type="transmembrane region" description="Helical" evidence="5">
    <location>
        <begin position="304"/>
        <end position="323"/>
    </location>
</feature>
<dbReference type="InterPro" id="IPR011701">
    <property type="entry name" value="MFS"/>
</dbReference>
<dbReference type="HOGENOM" id="CLU_621838_0_0_1"/>
<feature type="transmembrane region" description="Helical" evidence="5">
    <location>
        <begin position="154"/>
        <end position="177"/>
    </location>
</feature>
<dbReference type="PANTHER" id="PTHR21576">
    <property type="entry name" value="UNCHARACTERIZED NODULIN-LIKE PROTEIN"/>
    <property type="match status" value="1"/>
</dbReference>
<sequence length="467" mass="50739">MTSLNRQAAYAQQPEERELIRRYGSVAAGVLLMIAVGSNHAISAWNAQLKAELDYSQAEISMVCSMASFGAYFSVSPGYVFDHIGAHKSVLLGAFLLCSIFLGLYAGIVEYPRSMHPLGVGVAFAIMGQATNFGVFAALGPNEGLFGDKNRGKIMALQLAAFSAGGALFALVYNLYFDQNVPGYFQFMAMLMLVVFLFSWFALYRDPAYEGDSAEGVHKSAMDEFMPPESDDDDDATEDKLEENQLRPIAHSTTDITGKALLTDSRFWLLFSTVFILVGSSLFVMANIAFIVESLGGPMEQVPIMVALFSVGNCCGRLVGGIVSDHVLARCPRIYFVSLASVLVACIHTLFLVLPAAYLVVPITMSGVADGVMFAAFPVLTRETFGARHFGKNFGMMSVANAIGFPLFYNPLGSFFYRLSSTSVDSVEKCFGLQCFRPVFLLVVGLSCVAFAASLKFAARQKYLPLR</sequence>
<protein>
    <recommendedName>
        <fullName evidence="8">Major facilitator superfamily (MFS) profile domain-containing protein</fullName>
    </recommendedName>
</protein>
<dbReference type="InterPro" id="IPR036259">
    <property type="entry name" value="MFS_trans_sf"/>
</dbReference>
<dbReference type="eggNOG" id="ENOG502QSJM">
    <property type="taxonomic scope" value="Eukaryota"/>
</dbReference>
<feature type="transmembrane region" description="Helical" evidence="5">
    <location>
        <begin position="20"/>
        <end position="40"/>
    </location>
</feature>
<keyword evidence="3 5" id="KW-1133">Transmembrane helix</keyword>
<keyword evidence="2 5" id="KW-0812">Transmembrane</keyword>
<feature type="transmembrane region" description="Helical" evidence="5">
    <location>
        <begin position="183"/>
        <end position="203"/>
    </location>
</feature>
<dbReference type="Pfam" id="PF07690">
    <property type="entry name" value="MFS_1"/>
    <property type="match status" value="1"/>
</dbReference>
<evidence type="ECO:0000313" key="6">
    <source>
        <dbReference type="EnsemblProtists" id="PYU1_T006285"/>
    </source>
</evidence>
<dbReference type="GO" id="GO:0022857">
    <property type="term" value="F:transmembrane transporter activity"/>
    <property type="evidence" value="ECO:0007669"/>
    <property type="project" value="InterPro"/>
</dbReference>
<dbReference type="GO" id="GO:0016020">
    <property type="term" value="C:membrane"/>
    <property type="evidence" value="ECO:0007669"/>
    <property type="project" value="UniProtKB-SubCell"/>
</dbReference>
<feature type="transmembrane region" description="Helical" evidence="5">
    <location>
        <begin position="60"/>
        <end position="81"/>
    </location>
</feature>
<evidence type="ECO:0008006" key="8">
    <source>
        <dbReference type="Google" id="ProtNLM"/>
    </source>
</evidence>
<feature type="transmembrane region" description="Helical" evidence="5">
    <location>
        <begin position="90"/>
        <end position="108"/>
    </location>
</feature>
<feature type="transmembrane region" description="Helical" evidence="5">
    <location>
        <begin position="360"/>
        <end position="381"/>
    </location>
</feature>
<feature type="transmembrane region" description="Helical" evidence="5">
    <location>
        <begin position="267"/>
        <end position="292"/>
    </location>
</feature>